<dbReference type="InterPro" id="IPR001041">
    <property type="entry name" value="2Fe-2S_ferredoxin-type"/>
</dbReference>
<evidence type="ECO:0000313" key="5">
    <source>
        <dbReference type="Proteomes" id="UP000613030"/>
    </source>
</evidence>
<sequence>MATIVIENLFQKTLEVRDTSKTLLYHLHTNGLDWPHACGAKGRCTTCKVRVMCGMDHISDPTAAEIKYHRQGLLHPDERLACQSVVTGDVCIRAPDESKLPHVTYSS</sequence>
<evidence type="ECO:0000259" key="3">
    <source>
        <dbReference type="PROSITE" id="PS51085"/>
    </source>
</evidence>
<proteinExistence type="predicted"/>
<dbReference type="Proteomes" id="UP000613030">
    <property type="component" value="Unassembled WGS sequence"/>
</dbReference>
<organism evidence="4 5">
    <name type="scientific">Chryseolinea lacunae</name>
    <dbReference type="NCBI Taxonomy" id="2801331"/>
    <lineage>
        <taxon>Bacteria</taxon>
        <taxon>Pseudomonadati</taxon>
        <taxon>Bacteroidota</taxon>
        <taxon>Cytophagia</taxon>
        <taxon>Cytophagales</taxon>
        <taxon>Fulvivirgaceae</taxon>
        <taxon>Chryseolinea</taxon>
    </lineage>
</organism>
<dbReference type="EMBL" id="JAERRB010000003">
    <property type="protein sequence ID" value="MBL0741533.1"/>
    <property type="molecule type" value="Genomic_DNA"/>
</dbReference>
<evidence type="ECO:0000256" key="1">
    <source>
        <dbReference type="ARBA" id="ARBA00022630"/>
    </source>
</evidence>
<keyword evidence="2" id="KW-0274">FAD</keyword>
<dbReference type="Gene3D" id="3.10.20.30">
    <property type="match status" value="1"/>
</dbReference>
<dbReference type="InterPro" id="IPR036010">
    <property type="entry name" value="2Fe-2S_ferredoxin-like_sf"/>
</dbReference>
<protein>
    <submittedName>
        <fullName evidence="4">(2Fe-2S)-binding protein</fullName>
    </submittedName>
</protein>
<dbReference type="CDD" id="cd00207">
    <property type="entry name" value="fer2"/>
    <property type="match status" value="1"/>
</dbReference>
<evidence type="ECO:0000256" key="2">
    <source>
        <dbReference type="ARBA" id="ARBA00022827"/>
    </source>
</evidence>
<dbReference type="InterPro" id="IPR012675">
    <property type="entry name" value="Beta-grasp_dom_sf"/>
</dbReference>
<gene>
    <name evidence="4" type="ORF">JI741_09905</name>
</gene>
<feature type="domain" description="2Fe-2S ferredoxin-type" evidence="3">
    <location>
        <begin position="1"/>
        <end position="98"/>
    </location>
</feature>
<dbReference type="PANTHER" id="PTHR43644:SF1">
    <property type="entry name" value="NAD(P)H-FLAVIN REDUCTASE"/>
    <property type="match status" value="1"/>
</dbReference>
<comment type="caution">
    <text evidence="4">The sequence shown here is derived from an EMBL/GenBank/DDBJ whole genome shotgun (WGS) entry which is preliminary data.</text>
</comment>
<dbReference type="RefSeq" id="WP_202008910.1">
    <property type="nucleotide sequence ID" value="NZ_JAERRB010000003.1"/>
</dbReference>
<dbReference type="PANTHER" id="PTHR43644">
    <property type="entry name" value="NA(+)-TRANSLOCATING NADH-QUINONE REDUCTASE SUBUNIT"/>
    <property type="match status" value="1"/>
</dbReference>
<reference evidence="4 5" key="1">
    <citation type="submission" date="2021-01" db="EMBL/GenBank/DDBJ databases">
        <title>Chryseolinea sp. Jin1 Genome sequencing and assembly.</title>
        <authorList>
            <person name="Kim I."/>
        </authorList>
    </citation>
    <scope>NUCLEOTIDE SEQUENCE [LARGE SCALE GENOMIC DNA]</scope>
    <source>
        <strain evidence="4 5">Jin1</strain>
    </source>
</reference>
<accession>A0ABS1KQF5</accession>
<keyword evidence="5" id="KW-1185">Reference proteome</keyword>
<dbReference type="Pfam" id="PF00111">
    <property type="entry name" value="Fer2"/>
    <property type="match status" value="1"/>
</dbReference>
<dbReference type="SUPFAM" id="SSF54292">
    <property type="entry name" value="2Fe-2S ferredoxin-like"/>
    <property type="match status" value="1"/>
</dbReference>
<evidence type="ECO:0000313" key="4">
    <source>
        <dbReference type="EMBL" id="MBL0741533.1"/>
    </source>
</evidence>
<keyword evidence="1" id="KW-0285">Flavoprotein</keyword>
<dbReference type="PROSITE" id="PS51085">
    <property type="entry name" value="2FE2S_FER_2"/>
    <property type="match status" value="1"/>
</dbReference>
<name>A0ABS1KQF5_9BACT</name>